<dbReference type="GO" id="GO:0005267">
    <property type="term" value="F:potassium channel activity"/>
    <property type="evidence" value="ECO:0007669"/>
    <property type="project" value="InterPro"/>
</dbReference>
<feature type="compositionally biased region" description="Polar residues" evidence="11">
    <location>
        <begin position="696"/>
        <end position="718"/>
    </location>
</feature>
<feature type="compositionally biased region" description="Polar residues" evidence="11">
    <location>
        <begin position="166"/>
        <end position="175"/>
    </location>
</feature>
<proteinExistence type="inferred from homology"/>
<feature type="compositionally biased region" description="Polar residues" evidence="11">
    <location>
        <begin position="873"/>
        <end position="911"/>
    </location>
</feature>
<feature type="compositionally biased region" description="Polar residues" evidence="11">
    <location>
        <begin position="574"/>
        <end position="590"/>
    </location>
</feature>
<keyword evidence="3" id="KW-0217">Developmental protein</keyword>
<dbReference type="InterPro" id="IPR013099">
    <property type="entry name" value="K_chnl_dom"/>
</dbReference>
<evidence type="ECO:0000259" key="13">
    <source>
        <dbReference type="PROSITE" id="PS01179"/>
    </source>
</evidence>
<accession>A0A915D819</accession>
<dbReference type="PRINTS" id="PR01333">
    <property type="entry name" value="2POREKCHANEL"/>
</dbReference>
<feature type="compositionally biased region" description="Polar residues" evidence="11">
    <location>
        <begin position="918"/>
        <end position="928"/>
    </location>
</feature>
<evidence type="ECO:0000256" key="10">
    <source>
        <dbReference type="RuleBase" id="RU003857"/>
    </source>
</evidence>
<feature type="compositionally biased region" description="Low complexity" evidence="11">
    <location>
        <begin position="854"/>
        <end position="872"/>
    </location>
</feature>
<dbReference type="SUPFAM" id="SSF50729">
    <property type="entry name" value="PH domain-like"/>
    <property type="match status" value="1"/>
</dbReference>
<feature type="compositionally biased region" description="Low complexity" evidence="11">
    <location>
        <begin position="94"/>
        <end position="105"/>
    </location>
</feature>
<keyword evidence="6 12" id="KW-1133">Transmembrane helix</keyword>
<evidence type="ECO:0000256" key="4">
    <source>
        <dbReference type="ARBA" id="ARBA00022553"/>
    </source>
</evidence>
<organism evidence="15 16">
    <name type="scientific">Ditylenchus dipsaci</name>
    <dbReference type="NCBI Taxonomy" id="166011"/>
    <lineage>
        <taxon>Eukaryota</taxon>
        <taxon>Metazoa</taxon>
        <taxon>Ecdysozoa</taxon>
        <taxon>Nematoda</taxon>
        <taxon>Chromadorea</taxon>
        <taxon>Rhabditida</taxon>
        <taxon>Tylenchina</taxon>
        <taxon>Tylenchomorpha</taxon>
        <taxon>Sphaerularioidea</taxon>
        <taxon>Anguinidae</taxon>
        <taxon>Anguininae</taxon>
        <taxon>Ditylenchus</taxon>
    </lineage>
</organism>
<dbReference type="Pfam" id="PF00041">
    <property type="entry name" value="fn3"/>
    <property type="match status" value="1"/>
</dbReference>
<feature type="region of interest" description="Disordered" evidence="11">
    <location>
        <begin position="86"/>
        <end position="206"/>
    </location>
</feature>
<dbReference type="Gene3D" id="1.10.287.70">
    <property type="match status" value="1"/>
</dbReference>
<feature type="region of interest" description="Disordered" evidence="11">
    <location>
        <begin position="624"/>
        <end position="651"/>
    </location>
</feature>
<dbReference type="SUPFAM" id="SSF81324">
    <property type="entry name" value="Voltage-gated potassium channels"/>
    <property type="match status" value="2"/>
</dbReference>
<keyword evidence="15" id="KW-1185">Reference proteome</keyword>
<feature type="domain" description="Fibronectin type-III" evidence="14">
    <location>
        <begin position="1454"/>
        <end position="1555"/>
    </location>
</feature>
<feature type="transmembrane region" description="Helical" evidence="12">
    <location>
        <begin position="1301"/>
        <end position="1321"/>
    </location>
</feature>
<evidence type="ECO:0000259" key="14">
    <source>
        <dbReference type="PROSITE" id="PS50853"/>
    </source>
</evidence>
<dbReference type="PANTHER" id="PTHR47368:SF2">
    <property type="entry name" value="PID DOMAIN-CONTAINING PROTEIN"/>
    <property type="match status" value="1"/>
</dbReference>
<keyword evidence="8 12" id="KW-0472">Membrane</keyword>
<dbReference type="Gene3D" id="2.60.40.10">
    <property type="entry name" value="Immunoglobulins"/>
    <property type="match status" value="2"/>
</dbReference>
<dbReference type="GO" id="GO:0005737">
    <property type="term" value="C:cytoplasm"/>
    <property type="evidence" value="ECO:0007669"/>
    <property type="project" value="TreeGrafter"/>
</dbReference>
<feature type="region of interest" description="Disordered" evidence="11">
    <location>
        <begin position="566"/>
        <end position="590"/>
    </location>
</feature>
<feature type="compositionally biased region" description="Polar residues" evidence="11">
    <location>
        <begin position="726"/>
        <end position="760"/>
    </location>
</feature>
<feature type="transmembrane region" description="Helical" evidence="12">
    <location>
        <begin position="1171"/>
        <end position="1189"/>
    </location>
</feature>
<feature type="compositionally biased region" description="Polar residues" evidence="11">
    <location>
        <begin position="1656"/>
        <end position="1669"/>
    </location>
</feature>
<dbReference type="InterPro" id="IPR003280">
    <property type="entry name" value="2pore_dom_K_chnl"/>
</dbReference>
<evidence type="ECO:0000256" key="5">
    <source>
        <dbReference type="ARBA" id="ARBA00022692"/>
    </source>
</evidence>
<dbReference type="InterPro" id="IPR011993">
    <property type="entry name" value="PH-like_dom_sf"/>
</dbReference>
<keyword evidence="9 10" id="KW-0407">Ion channel</keyword>
<dbReference type="CDD" id="cd00063">
    <property type="entry name" value="FN3"/>
    <property type="match status" value="2"/>
</dbReference>
<evidence type="ECO:0000256" key="3">
    <source>
        <dbReference type="ARBA" id="ARBA00022473"/>
    </source>
</evidence>
<dbReference type="PROSITE" id="PS50853">
    <property type="entry name" value="FN3"/>
    <property type="match status" value="1"/>
</dbReference>
<reference evidence="16" key="1">
    <citation type="submission" date="2022-11" db="UniProtKB">
        <authorList>
            <consortium name="WormBaseParasite"/>
        </authorList>
    </citation>
    <scope>IDENTIFICATION</scope>
</reference>
<feature type="domain" description="PID" evidence="13">
    <location>
        <begin position="228"/>
        <end position="358"/>
    </location>
</feature>
<keyword evidence="5 10" id="KW-0812">Transmembrane</keyword>
<dbReference type="SMART" id="SM00462">
    <property type="entry name" value="PTB"/>
    <property type="match status" value="1"/>
</dbReference>
<feature type="compositionally biased region" description="Polar residues" evidence="11">
    <location>
        <begin position="1721"/>
        <end position="1732"/>
    </location>
</feature>
<feature type="region of interest" description="Disordered" evidence="11">
    <location>
        <begin position="854"/>
        <end position="928"/>
    </location>
</feature>
<feature type="transmembrane region" description="Helical" evidence="12">
    <location>
        <begin position="1195"/>
        <end position="1219"/>
    </location>
</feature>
<comment type="similarity">
    <text evidence="10">Belongs to the two pore domain potassium channel (TC 1.A.1.8) family.</text>
</comment>
<feature type="compositionally biased region" description="Basic and acidic residues" evidence="11">
    <location>
        <begin position="142"/>
        <end position="161"/>
    </location>
</feature>
<keyword evidence="7 10" id="KW-0406">Ion transport</keyword>
<dbReference type="Pfam" id="PF00640">
    <property type="entry name" value="PID"/>
    <property type="match status" value="1"/>
</dbReference>
<dbReference type="InterPro" id="IPR036116">
    <property type="entry name" value="FN3_sf"/>
</dbReference>
<evidence type="ECO:0000256" key="11">
    <source>
        <dbReference type="SAM" id="MobiDB-lite"/>
    </source>
</evidence>
<name>A0A915D819_9BILA</name>
<keyword evidence="2 10" id="KW-0813">Transport</keyword>
<feature type="compositionally biased region" description="Polar residues" evidence="11">
    <location>
        <begin position="809"/>
        <end position="824"/>
    </location>
</feature>
<feature type="transmembrane region" description="Helical" evidence="12">
    <location>
        <begin position="1366"/>
        <end position="1393"/>
    </location>
</feature>
<dbReference type="InterPro" id="IPR016698">
    <property type="entry name" value="Numb/numb-like"/>
</dbReference>
<feature type="compositionally biased region" description="Polar residues" evidence="11">
    <location>
        <begin position="123"/>
        <end position="141"/>
    </location>
</feature>
<protein>
    <submittedName>
        <fullName evidence="16">Uncharacterized protein</fullName>
    </submittedName>
</protein>
<comment type="subcellular location">
    <subcellularLocation>
        <location evidence="1">Membrane</location>
        <topology evidence="1">Multi-pass membrane protein</topology>
    </subcellularLocation>
</comment>
<dbReference type="InterPro" id="IPR006020">
    <property type="entry name" value="PTB/PI_dom"/>
</dbReference>
<dbReference type="SUPFAM" id="SSF49265">
    <property type="entry name" value="Fibronectin type III"/>
    <property type="match status" value="1"/>
</dbReference>
<evidence type="ECO:0000256" key="12">
    <source>
        <dbReference type="SAM" id="Phobius"/>
    </source>
</evidence>
<feature type="compositionally biased region" description="Polar residues" evidence="11">
    <location>
        <begin position="428"/>
        <end position="449"/>
    </location>
</feature>
<dbReference type="SMART" id="SM00060">
    <property type="entry name" value="FN3"/>
    <property type="match status" value="2"/>
</dbReference>
<dbReference type="Gene3D" id="2.30.29.30">
    <property type="entry name" value="Pleckstrin-homology domain (PH domain)/Phosphotyrosine-binding domain (PTB)"/>
    <property type="match status" value="1"/>
</dbReference>
<evidence type="ECO:0000313" key="16">
    <source>
        <dbReference type="WBParaSite" id="jg16997"/>
    </source>
</evidence>
<sequence>MFLPKSLPTALLQLSKKTEIVNKPPEINNNSQIVTLNFPKMVSLRKKRNQTDNNSKGAPTVVVATTTSNATIPNRSLLTRGWERLSRRKKRAKQTALPAQQQQPAVNKPSTSGAFPDAWEEATFSNGASTSGATQQCSNRNTPEEDSTRKHFLHRGMDRIRRSFRRGTSSASNKKGAQALTGGRGDGQQDQPSSSGGSSLNGGGLSSNGHTGKNYCQSDEASVRSAACSFNVKYLGCCEVYESRGMHVCEGALQHLRAKKRATKSILYVSGDGIRVVDQDKNRGGLILDQTIEKVSFCAPDRHNDKGFAYICRDGATRRWMCHAFQSTKESGERLSHAVGCAFNVCLEKKKKRDAETAAYKSAQAIAAANNGADTSGLNVDWDSVEPVCSAARNNAAYNSFRRSLSIAERKIDPQTAIIHNPPPPPNTSGNQQPMGTHALPSQSTRNSLTLSTQIGLNSSFSMDECSSVAKPRPVANPSLFERQGSFKAPVQTSSQSSSSFKRFNSLRSGFDLSTECQDMFGLPASTLKTLNGTKTLHNEPIYEGDDDEVDWPAHQHSTTVYTQIKASTPPPIQSNGTAGSSISNSDVAPWNTMPNSLSLQNFGNNPVNNSQQQMFRSPLWSTSVRTTSTPQNTNVQKEEQGNGTDNRSARSMHTSISLTGFDNGFANWGDNQSSTARSTKADDWLEQAFKATMTFPSPSLVPNGQQQHNQSNFAASQTPPPLPPNQVSIKNCASSEKGQPSATSNASQRPNIASSSNQGHSRKASGGAVRLSIEYQLLEETDAPPQSPPTSSKSLSFHVPSQQTEAYNLEKLNTPQSSYSTPTKPKRSLQERTIYGDDDPFDVHWSTIVLQNSSSSKNCSSPASSIAHSTSNWDHSLPSTSHGNKGEPLTSTATPSFQTNPFSSESTPSISRRRGSNLATPCLPTTPNQLTARNSYFQVPTAADHQHRSHTPTGFVVLGNTNNSPRNSKDRSEQQTNMCGIVPNAICRFSELAPSQFGLTKQLVLRIALPHITLLVVSVGYAILGCWILTVINYSDGDVTGGGGVAVQLIIEAKQHLISQMWSQMKKTGNTSDDDKWSFSSEMVEKRKILKRLMTELQFMAKLLRQPNQKDFLLHEGLGQENKNSNRKFVLEFAEQLHRIYMIYPRAPSLVQNIKGKQYIVKYPSPSLNVTWNLFFTTTCLTSIGYGANAPTSFIGRLFIVLFISFGIPLYLVTLADLAKFCTEGMNRTYTEFIQLKFQVGRWLKRRWKAGFFHQFDSYTRMGSEINHVEEVIIAGGEEELAEFLWTHLEKTKFVEVPFVLVYLILLSYIGFASYLIAYLENWTLSDGFYFVMMSLHLSPTESTVHFFRVLTVGFGDLMPSNDQFLLVTLAIILVGLIVTTTCIDIVGAYYIDQLHFFGRRLDTEDPLEWLKAVQLKRIEAMKREAMRSYLNHEKLESFSLTNSVQEIQLPEPPKPPRGILAFHATAESVCLRWDPPVKLEEGKRFWYTLSYKTRTPQRRNHYTVVDFITKTHYEVVGLKSFTLYEFSIVTTTRFGTSKPSRCQEYTEPCTVPQLLKLEAISSETATISWRAPRKNNGTENYTLMFAQEPAPQFRHWQRFDIGKRKRFTLTELNNDTRYICCVLAQHNFGLAAMSKSLRFKTRSWWYDEDSVQANQPGQYSRKGSTAVSLGRKKSTQSTLNKQHSYHLAPPNWRYSLRKASSRDPMVEEERDEDAESAHKNSITSSEYQIT</sequence>
<dbReference type="CDD" id="cd01268">
    <property type="entry name" value="PTB_Numb"/>
    <property type="match status" value="1"/>
</dbReference>
<feature type="region of interest" description="Disordered" evidence="11">
    <location>
        <begin position="696"/>
        <end position="768"/>
    </location>
</feature>
<evidence type="ECO:0000313" key="15">
    <source>
        <dbReference type="Proteomes" id="UP000887574"/>
    </source>
</evidence>
<evidence type="ECO:0000256" key="8">
    <source>
        <dbReference type="ARBA" id="ARBA00023136"/>
    </source>
</evidence>
<feature type="region of interest" description="Disordered" evidence="11">
    <location>
        <begin position="415"/>
        <end position="449"/>
    </location>
</feature>
<dbReference type="PANTHER" id="PTHR47368">
    <property type="entry name" value="NUMB"/>
    <property type="match status" value="1"/>
</dbReference>
<evidence type="ECO:0000256" key="1">
    <source>
        <dbReference type="ARBA" id="ARBA00004141"/>
    </source>
</evidence>
<evidence type="ECO:0000256" key="2">
    <source>
        <dbReference type="ARBA" id="ARBA00022448"/>
    </source>
</evidence>
<feature type="compositionally biased region" description="Low complexity" evidence="11">
    <location>
        <begin position="188"/>
        <end position="198"/>
    </location>
</feature>
<feature type="region of interest" description="Disordered" evidence="11">
    <location>
        <begin position="1656"/>
        <end position="1684"/>
    </location>
</feature>
<dbReference type="InterPro" id="IPR003961">
    <property type="entry name" value="FN3_dom"/>
</dbReference>
<keyword evidence="4" id="KW-0597">Phosphoprotein</keyword>
<dbReference type="WBParaSite" id="jg16997">
    <property type="protein sequence ID" value="jg16997"/>
    <property type="gene ID" value="jg16997"/>
</dbReference>
<dbReference type="GO" id="GO:0016020">
    <property type="term" value="C:membrane"/>
    <property type="evidence" value="ECO:0007669"/>
    <property type="project" value="UniProtKB-SubCell"/>
</dbReference>
<dbReference type="Pfam" id="PF07885">
    <property type="entry name" value="Ion_trans_2"/>
    <property type="match status" value="1"/>
</dbReference>
<evidence type="ECO:0000256" key="9">
    <source>
        <dbReference type="ARBA" id="ARBA00023303"/>
    </source>
</evidence>
<dbReference type="PROSITE" id="PS01179">
    <property type="entry name" value="PID"/>
    <property type="match status" value="1"/>
</dbReference>
<feature type="region of interest" description="Disordered" evidence="11">
    <location>
        <begin position="809"/>
        <end position="830"/>
    </location>
</feature>
<feature type="transmembrane region" description="Helical" evidence="12">
    <location>
        <begin position="1013"/>
        <end position="1033"/>
    </location>
</feature>
<evidence type="ECO:0000256" key="7">
    <source>
        <dbReference type="ARBA" id="ARBA00023065"/>
    </source>
</evidence>
<evidence type="ECO:0000256" key="6">
    <source>
        <dbReference type="ARBA" id="ARBA00022989"/>
    </source>
</evidence>
<dbReference type="InterPro" id="IPR013783">
    <property type="entry name" value="Ig-like_fold"/>
</dbReference>
<dbReference type="Proteomes" id="UP000887574">
    <property type="component" value="Unplaced"/>
</dbReference>
<feature type="region of interest" description="Disordered" evidence="11">
    <location>
        <begin position="1697"/>
        <end position="1732"/>
    </location>
</feature>